<dbReference type="EMBL" id="MN740267">
    <property type="protein sequence ID" value="QHT96810.1"/>
    <property type="molecule type" value="Genomic_DNA"/>
</dbReference>
<reference evidence="1" key="1">
    <citation type="journal article" date="2020" name="Nature">
        <title>Giant virus diversity and host interactions through global metagenomics.</title>
        <authorList>
            <person name="Schulz F."/>
            <person name="Roux S."/>
            <person name="Paez-Espino D."/>
            <person name="Jungbluth S."/>
            <person name="Walsh D.A."/>
            <person name="Denef V.J."/>
            <person name="McMahon K.D."/>
            <person name="Konstantinidis K.T."/>
            <person name="Eloe-Fadrosh E.A."/>
            <person name="Kyrpides N.C."/>
            <person name="Woyke T."/>
        </authorList>
    </citation>
    <scope>NUCLEOTIDE SEQUENCE</scope>
    <source>
        <strain evidence="1">GVMAG-M-3300024336-7</strain>
    </source>
</reference>
<evidence type="ECO:0000313" key="1">
    <source>
        <dbReference type="EMBL" id="QHT96810.1"/>
    </source>
</evidence>
<sequence length="177" mass="20744">MPTKKRHVLLLEGLSEYDFLSDIDILSMQSEKTYARLKHKTDRPRPIISDTFDILPETYDGYDKWIKSTNVWCKNCVHTFDTIPIPVTKRRTNVLWVCCSFQCAMSTLESTRKTTKEQMTRDLLEKYYEFHGVRIRMISTALDAGLSLKVFGRGVMTISEYREENKRLNDKDHASHI</sequence>
<name>A0A6C0IW99_9ZZZZ</name>
<organism evidence="1">
    <name type="scientific">viral metagenome</name>
    <dbReference type="NCBI Taxonomy" id="1070528"/>
    <lineage>
        <taxon>unclassified sequences</taxon>
        <taxon>metagenomes</taxon>
        <taxon>organismal metagenomes</taxon>
    </lineage>
</organism>
<dbReference type="AlphaFoldDB" id="A0A6C0IW99"/>
<accession>A0A6C0IW99</accession>
<protein>
    <submittedName>
        <fullName evidence="1">Uncharacterized protein</fullName>
    </submittedName>
</protein>
<proteinExistence type="predicted"/>